<feature type="binding site" evidence="11">
    <location>
        <begin position="246"/>
        <end position="247"/>
    </location>
    <ligand>
        <name>substrate</name>
    </ligand>
</feature>
<dbReference type="InterPro" id="IPR013785">
    <property type="entry name" value="Aldolase_TIM"/>
</dbReference>
<dbReference type="HAMAP" id="MF_00225">
    <property type="entry name" value="DHO_dh_type2"/>
    <property type="match status" value="1"/>
</dbReference>
<name>A0A2M7H540_9BACT</name>
<comment type="catalytic activity">
    <reaction evidence="10 11">
        <text>(S)-dihydroorotate + a quinone = orotate + a quinol</text>
        <dbReference type="Rhea" id="RHEA:30187"/>
        <dbReference type="ChEBI" id="CHEBI:24646"/>
        <dbReference type="ChEBI" id="CHEBI:30839"/>
        <dbReference type="ChEBI" id="CHEBI:30864"/>
        <dbReference type="ChEBI" id="CHEBI:132124"/>
        <dbReference type="EC" id="1.3.5.2"/>
    </reaction>
</comment>
<evidence type="ECO:0000256" key="5">
    <source>
        <dbReference type="ARBA" id="ARBA00022630"/>
    </source>
</evidence>
<dbReference type="GO" id="GO:0005737">
    <property type="term" value="C:cytoplasm"/>
    <property type="evidence" value="ECO:0007669"/>
    <property type="project" value="InterPro"/>
</dbReference>
<organism evidence="13 14">
    <name type="scientific">Candidatus Kerfeldbacteria bacterium CG15_BIG_FIL_POST_REV_8_21_14_020_45_12</name>
    <dbReference type="NCBI Taxonomy" id="2014247"/>
    <lineage>
        <taxon>Bacteria</taxon>
        <taxon>Candidatus Kerfeldiibacteriota</taxon>
    </lineage>
</organism>
<comment type="caution">
    <text evidence="13">The sequence shown here is derived from an EMBL/GenBank/DDBJ whole genome shotgun (WGS) entry which is preliminary data.</text>
</comment>
<dbReference type="Proteomes" id="UP000230292">
    <property type="component" value="Unassembled WGS sequence"/>
</dbReference>
<keyword evidence="7 11" id="KW-0665">Pyrimidine biosynthesis</keyword>
<evidence type="ECO:0000313" key="14">
    <source>
        <dbReference type="Proteomes" id="UP000230292"/>
    </source>
</evidence>
<dbReference type="GO" id="GO:0044205">
    <property type="term" value="P:'de novo' UMP biosynthetic process"/>
    <property type="evidence" value="ECO:0007669"/>
    <property type="project" value="UniProtKB-UniRule"/>
</dbReference>
<keyword evidence="8 11" id="KW-0560">Oxidoreductase</keyword>
<evidence type="ECO:0000256" key="2">
    <source>
        <dbReference type="ARBA" id="ARBA00004370"/>
    </source>
</evidence>
<dbReference type="CDD" id="cd04738">
    <property type="entry name" value="DHOD_2_like"/>
    <property type="match status" value="1"/>
</dbReference>
<comment type="function">
    <text evidence="1 11">Catalyzes the conversion of dihydroorotate to orotate with quinone as electron acceptor.</text>
</comment>
<feature type="binding site" evidence="11">
    <location>
        <position position="182"/>
    </location>
    <ligand>
        <name>substrate</name>
    </ligand>
</feature>
<dbReference type="InterPro" id="IPR005719">
    <property type="entry name" value="Dihydroorotate_DH_2"/>
</dbReference>
<dbReference type="Gene3D" id="3.20.20.70">
    <property type="entry name" value="Aldolase class I"/>
    <property type="match status" value="1"/>
</dbReference>
<dbReference type="AlphaFoldDB" id="A0A2M7H540"/>
<feature type="binding site" evidence="11">
    <location>
        <position position="177"/>
    </location>
    <ligand>
        <name>substrate</name>
    </ligand>
</feature>
<dbReference type="GO" id="GO:0005886">
    <property type="term" value="C:plasma membrane"/>
    <property type="evidence" value="ECO:0007669"/>
    <property type="project" value="UniProtKB-SubCell"/>
</dbReference>
<dbReference type="Pfam" id="PF01180">
    <property type="entry name" value="DHO_dh"/>
    <property type="match status" value="1"/>
</dbReference>
<feature type="binding site" evidence="11">
    <location>
        <begin position="67"/>
        <end position="71"/>
    </location>
    <ligand>
        <name>FMN</name>
        <dbReference type="ChEBI" id="CHEBI:58210"/>
    </ligand>
</feature>
<accession>A0A2M7H540</accession>
<evidence type="ECO:0000313" key="13">
    <source>
        <dbReference type="EMBL" id="PIW37346.1"/>
    </source>
</evidence>
<feature type="binding site" evidence="11">
    <location>
        <begin position="116"/>
        <end position="120"/>
    </location>
    <ligand>
        <name>substrate</name>
    </ligand>
</feature>
<evidence type="ECO:0000259" key="12">
    <source>
        <dbReference type="Pfam" id="PF01180"/>
    </source>
</evidence>
<protein>
    <recommendedName>
        <fullName evidence="11">Dihydroorotate dehydrogenase (quinone)</fullName>
        <ecNumber evidence="11">1.3.5.2</ecNumber>
    </recommendedName>
    <alternativeName>
        <fullName evidence="11">DHOdehase</fullName>
        <shortName evidence="11">DHOD</shortName>
        <shortName evidence="11">DHODase</shortName>
    </alternativeName>
    <alternativeName>
        <fullName evidence="11">Dihydroorotate oxidase</fullName>
    </alternativeName>
</protein>
<dbReference type="NCBIfam" id="NF003645">
    <property type="entry name" value="PRK05286.1-2"/>
    <property type="match status" value="1"/>
</dbReference>
<feature type="binding site" evidence="11">
    <location>
        <position position="177"/>
    </location>
    <ligand>
        <name>FMN</name>
        <dbReference type="ChEBI" id="CHEBI:58210"/>
    </ligand>
</feature>
<comment type="subcellular location">
    <subcellularLocation>
        <location evidence="11">Cell membrane</location>
        <topology evidence="11">Peripheral membrane protein</topology>
    </subcellularLocation>
    <subcellularLocation>
        <location evidence="2">Membrane</location>
    </subcellularLocation>
</comment>
<feature type="active site" description="Nucleophile" evidence="11">
    <location>
        <position position="180"/>
    </location>
</feature>
<keyword evidence="11" id="KW-1003">Cell membrane</keyword>
<feature type="binding site" evidence="11">
    <location>
        <position position="144"/>
    </location>
    <ligand>
        <name>FMN</name>
        <dbReference type="ChEBI" id="CHEBI:58210"/>
    </ligand>
</feature>
<comment type="pathway">
    <text evidence="3 11">Pyrimidine metabolism; UMP biosynthesis via de novo pathway; orotate from (S)-dihydroorotate (quinone route): step 1/1.</text>
</comment>
<feature type="binding site" evidence="11">
    <location>
        <position position="91"/>
    </location>
    <ligand>
        <name>FMN</name>
        <dbReference type="ChEBI" id="CHEBI:58210"/>
    </ligand>
</feature>
<dbReference type="NCBIfam" id="NF003652">
    <property type="entry name" value="PRK05286.2-5"/>
    <property type="match status" value="1"/>
</dbReference>
<dbReference type="PROSITE" id="PS00912">
    <property type="entry name" value="DHODEHASE_2"/>
    <property type="match status" value="1"/>
</dbReference>
<dbReference type="PANTHER" id="PTHR48109:SF4">
    <property type="entry name" value="DIHYDROOROTATE DEHYDROGENASE (QUINONE), MITOCHONDRIAL"/>
    <property type="match status" value="1"/>
</dbReference>
<sequence>MKLYPIIRPLLFIQDPESAHDSVHRLGRFVSHRPVINLIRAGYRYEHPALSQVVFGKTFDNPVGVAAGFDKPADLSHLMHALGFGFSEVGAVTPLPQPGNPRPRLFRLPVDSAIINRMGFNNNGIDSLEKNIKKRPAGLVIGINIGKNKNTPNEDAVSDYVQSVNRLAKFADFFVINVSSPNTKNLRQLQDKEPLKKLLEATAAARPKGCDVPILLKLAPDLTEGQLDDVLEVSLSAGIDGLVATNTTISRSELTTSQHRLDQIGDGGLSGKPLKERSTAVVRYLYSHSSGKIPIIGVGGIASAEDAYEKVLAGASLVQVYTGLVYEGPRLIRRINQGLVKLLARDGYKNIAEAVGSKVQ</sequence>
<comment type="subunit">
    <text evidence="11">Monomer.</text>
</comment>
<dbReference type="InterPro" id="IPR001295">
    <property type="entry name" value="Dihydroorotate_DH_CS"/>
</dbReference>
<evidence type="ECO:0000256" key="3">
    <source>
        <dbReference type="ARBA" id="ARBA00005161"/>
    </source>
</evidence>
<dbReference type="NCBIfam" id="TIGR01036">
    <property type="entry name" value="pyrD_sub2"/>
    <property type="match status" value="1"/>
</dbReference>
<evidence type="ECO:0000256" key="8">
    <source>
        <dbReference type="ARBA" id="ARBA00023002"/>
    </source>
</evidence>
<dbReference type="PROSITE" id="PS00911">
    <property type="entry name" value="DHODEHASE_1"/>
    <property type="match status" value="1"/>
</dbReference>
<comment type="cofactor">
    <cofactor evidence="11">
        <name>FMN</name>
        <dbReference type="ChEBI" id="CHEBI:58210"/>
    </cofactor>
    <text evidence="11">Binds 1 FMN per subunit.</text>
</comment>
<comment type="similarity">
    <text evidence="4 11">Belongs to the dihydroorotate dehydrogenase family. Type 2 subfamily.</text>
</comment>
<feature type="binding site" evidence="11">
    <location>
        <position position="245"/>
    </location>
    <ligand>
        <name>FMN</name>
        <dbReference type="ChEBI" id="CHEBI:58210"/>
    </ligand>
</feature>
<dbReference type="GO" id="GO:0106430">
    <property type="term" value="F:dihydroorotate dehydrogenase (quinone) activity"/>
    <property type="evidence" value="ECO:0007669"/>
    <property type="project" value="UniProtKB-EC"/>
</dbReference>
<feature type="binding site" evidence="11">
    <location>
        <position position="71"/>
    </location>
    <ligand>
        <name>substrate</name>
    </ligand>
</feature>
<gene>
    <name evidence="11" type="primary">pyrD</name>
    <name evidence="13" type="ORF">COW24_00655</name>
</gene>
<dbReference type="PANTHER" id="PTHR48109">
    <property type="entry name" value="DIHYDROOROTATE DEHYDROGENASE (QUINONE), MITOCHONDRIAL-RELATED"/>
    <property type="match status" value="1"/>
</dbReference>
<evidence type="ECO:0000256" key="9">
    <source>
        <dbReference type="ARBA" id="ARBA00023136"/>
    </source>
</evidence>
<keyword evidence="5 11" id="KW-0285">Flavoprotein</keyword>
<dbReference type="UniPathway" id="UPA00070">
    <property type="reaction ID" value="UER00946"/>
</dbReference>
<dbReference type="InterPro" id="IPR050074">
    <property type="entry name" value="DHO_dehydrogenase"/>
</dbReference>
<evidence type="ECO:0000256" key="7">
    <source>
        <dbReference type="ARBA" id="ARBA00022975"/>
    </source>
</evidence>
<reference evidence="13 14" key="1">
    <citation type="submission" date="2017-09" db="EMBL/GenBank/DDBJ databases">
        <title>Depth-based differentiation of microbial function through sediment-hosted aquifers and enrichment of novel symbionts in the deep terrestrial subsurface.</title>
        <authorList>
            <person name="Probst A.J."/>
            <person name="Ladd B."/>
            <person name="Jarett J.K."/>
            <person name="Geller-Mcgrath D.E."/>
            <person name="Sieber C.M."/>
            <person name="Emerson J.B."/>
            <person name="Anantharaman K."/>
            <person name="Thomas B.C."/>
            <person name="Malmstrom R."/>
            <person name="Stieglmeier M."/>
            <person name="Klingl A."/>
            <person name="Woyke T."/>
            <person name="Ryan C.M."/>
            <person name="Banfield J.F."/>
        </authorList>
    </citation>
    <scope>NUCLEOTIDE SEQUENCE [LARGE SCALE GENOMIC DNA]</scope>
    <source>
        <strain evidence="13">CG15_BIG_FIL_POST_REV_8_21_14_020_45_12</strain>
    </source>
</reference>
<dbReference type="EC" id="1.3.5.2" evidence="11"/>
<keyword evidence="9 11" id="KW-0472">Membrane</keyword>
<evidence type="ECO:0000256" key="10">
    <source>
        <dbReference type="ARBA" id="ARBA00048639"/>
    </source>
</evidence>
<dbReference type="SUPFAM" id="SSF51395">
    <property type="entry name" value="FMN-linked oxidoreductases"/>
    <property type="match status" value="1"/>
</dbReference>
<dbReference type="InterPro" id="IPR005720">
    <property type="entry name" value="Dihydroorotate_DH_cat"/>
</dbReference>
<evidence type="ECO:0000256" key="6">
    <source>
        <dbReference type="ARBA" id="ARBA00022643"/>
    </source>
</evidence>
<evidence type="ECO:0000256" key="4">
    <source>
        <dbReference type="ARBA" id="ARBA00005359"/>
    </source>
</evidence>
<feature type="binding site" evidence="11">
    <location>
        <position position="300"/>
    </location>
    <ligand>
        <name>FMN</name>
        <dbReference type="ChEBI" id="CHEBI:58210"/>
    </ligand>
</feature>
<dbReference type="EMBL" id="PFGC01000009">
    <property type="protein sequence ID" value="PIW37346.1"/>
    <property type="molecule type" value="Genomic_DNA"/>
</dbReference>
<feature type="domain" description="Dihydroorotate dehydrogenase catalytic" evidence="12">
    <location>
        <begin position="50"/>
        <end position="343"/>
    </location>
</feature>
<feature type="binding site" evidence="11">
    <location>
        <position position="217"/>
    </location>
    <ligand>
        <name>FMN</name>
        <dbReference type="ChEBI" id="CHEBI:58210"/>
    </ligand>
</feature>
<feature type="binding site" evidence="11">
    <location>
        <begin position="321"/>
        <end position="322"/>
    </location>
    <ligand>
        <name>FMN</name>
        <dbReference type="ChEBI" id="CHEBI:58210"/>
    </ligand>
</feature>
<dbReference type="GO" id="GO:0006207">
    <property type="term" value="P:'de novo' pyrimidine nucleobase biosynthetic process"/>
    <property type="evidence" value="ECO:0007669"/>
    <property type="project" value="UniProtKB-UniRule"/>
</dbReference>
<feature type="binding site" evidence="11">
    <location>
        <position position="271"/>
    </location>
    <ligand>
        <name>FMN</name>
        <dbReference type="ChEBI" id="CHEBI:58210"/>
    </ligand>
</feature>
<keyword evidence="6 11" id="KW-0288">FMN</keyword>
<evidence type="ECO:0000256" key="1">
    <source>
        <dbReference type="ARBA" id="ARBA00003125"/>
    </source>
</evidence>
<evidence type="ECO:0000256" key="11">
    <source>
        <dbReference type="HAMAP-Rule" id="MF_00225"/>
    </source>
</evidence>
<proteinExistence type="inferred from homology"/>